<comment type="caution">
    <text evidence="6">Lacks conserved residue(s) required for the propagation of feature annotation.</text>
</comment>
<dbReference type="InterPro" id="IPR049883">
    <property type="entry name" value="NOTCH1_EGF-like"/>
</dbReference>
<dbReference type="PANTHER" id="PTHR24034">
    <property type="entry name" value="EGF-LIKE DOMAIN-CONTAINING PROTEIN"/>
    <property type="match status" value="1"/>
</dbReference>
<dbReference type="Pfam" id="PF07645">
    <property type="entry name" value="EGF_CA"/>
    <property type="match status" value="4"/>
</dbReference>
<dbReference type="FunFam" id="2.10.25.10:FF:000005">
    <property type="entry name" value="Fibrillin 2"/>
    <property type="match status" value="1"/>
</dbReference>
<proteinExistence type="predicted"/>
<feature type="domain" description="EGF-like" evidence="7">
    <location>
        <begin position="283"/>
        <end position="322"/>
    </location>
</feature>
<evidence type="ECO:0000256" key="3">
    <source>
        <dbReference type="ARBA" id="ARBA00022737"/>
    </source>
</evidence>
<feature type="domain" description="EGF-like" evidence="7">
    <location>
        <begin position="197"/>
        <end position="239"/>
    </location>
</feature>
<gene>
    <name evidence="8" type="ORF">EGW08_013459</name>
</gene>
<feature type="domain" description="EGF-like" evidence="7">
    <location>
        <begin position="240"/>
        <end position="282"/>
    </location>
</feature>
<evidence type="ECO:0000256" key="5">
    <source>
        <dbReference type="ARBA" id="ARBA00023180"/>
    </source>
</evidence>
<evidence type="ECO:0000256" key="4">
    <source>
        <dbReference type="ARBA" id="ARBA00023157"/>
    </source>
</evidence>
<keyword evidence="1 6" id="KW-0245">EGF-like domain</keyword>
<dbReference type="PROSITE" id="PS01187">
    <property type="entry name" value="EGF_CA"/>
    <property type="match status" value="2"/>
</dbReference>
<protein>
    <recommendedName>
        <fullName evidence="7">EGF-like domain-containing protein</fullName>
    </recommendedName>
</protein>
<dbReference type="EMBL" id="RQTK01000490">
    <property type="protein sequence ID" value="RUS78775.1"/>
    <property type="molecule type" value="Genomic_DNA"/>
</dbReference>
<organism evidence="8 9">
    <name type="scientific">Elysia chlorotica</name>
    <name type="common">Eastern emerald elysia</name>
    <name type="synonym">Sea slug</name>
    <dbReference type="NCBI Taxonomy" id="188477"/>
    <lineage>
        <taxon>Eukaryota</taxon>
        <taxon>Metazoa</taxon>
        <taxon>Spiralia</taxon>
        <taxon>Lophotrochozoa</taxon>
        <taxon>Mollusca</taxon>
        <taxon>Gastropoda</taxon>
        <taxon>Heterobranchia</taxon>
        <taxon>Euthyneura</taxon>
        <taxon>Panpulmonata</taxon>
        <taxon>Sacoglossa</taxon>
        <taxon>Placobranchoidea</taxon>
        <taxon>Plakobranchidae</taxon>
        <taxon>Elysia</taxon>
    </lineage>
</organism>
<keyword evidence="9" id="KW-1185">Reference proteome</keyword>
<evidence type="ECO:0000313" key="9">
    <source>
        <dbReference type="Proteomes" id="UP000271974"/>
    </source>
</evidence>
<evidence type="ECO:0000256" key="1">
    <source>
        <dbReference type="ARBA" id="ARBA00022536"/>
    </source>
</evidence>
<dbReference type="InterPro" id="IPR018097">
    <property type="entry name" value="EGF_Ca-bd_CS"/>
</dbReference>
<dbReference type="SUPFAM" id="SSF57196">
    <property type="entry name" value="EGF/Laminin"/>
    <property type="match status" value="1"/>
</dbReference>
<dbReference type="InterPro" id="IPR009030">
    <property type="entry name" value="Growth_fac_rcpt_cys_sf"/>
</dbReference>
<evidence type="ECO:0000256" key="6">
    <source>
        <dbReference type="PROSITE-ProRule" id="PRU00076"/>
    </source>
</evidence>
<feature type="domain" description="EGF-like" evidence="7">
    <location>
        <begin position="154"/>
        <end position="196"/>
    </location>
</feature>
<dbReference type="InterPro" id="IPR000742">
    <property type="entry name" value="EGF"/>
</dbReference>
<keyword evidence="3" id="KW-0677">Repeat</keyword>
<dbReference type="Proteomes" id="UP000271974">
    <property type="component" value="Unassembled WGS sequence"/>
</dbReference>
<dbReference type="SUPFAM" id="SSF57184">
    <property type="entry name" value="Growth factor receptor domain"/>
    <property type="match status" value="1"/>
</dbReference>
<dbReference type="PROSITE" id="PS50026">
    <property type="entry name" value="EGF_3"/>
    <property type="match status" value="4"/>
</dbReference>
<keyword evidence="5" id="KW-0325">Glycoprotein</keyword>
<dbReference type="FunFam" id="2.10.25.10:FF:000038">
    <property type="entry name" value="Fibrillin 2"/>
    <property type="match status" value="2"/>
</dbReference>
<accession>A0A3S0ZZ48</accession>
<dbReference type="InterPro" id="IPR050751">
    <property type="entry name" value="ECM_structural_protein"/>
</dbReference>
<evidence type="ECO:0000256" key="2">
    <source>
        <dbReference type="ARBA" id="ARBA00022729"/>
    </source>
</evidence>
<keyword evidence="2" id="KW-0732">Signal</keyword>
<dbReference type="SMART" id="SM00181">
    <property type="entry name" value="EGF"/>
    <property type="match status" value="4"/>
</dbReference>
<dbReference type="PROSITE" id="PS01186">
    <property type="entry name" value="EGF_2"/>
    <property type="match status" value="3"/>
</dbReference>
<dbReference type="InterPro" id="IPR001881">
    <property type="entry name" value="EGF-like_Ca-bd_dom"/>
</dbReference>
<keyword evidence="4" id="KW-1015">Disulfide bond</keyword>
<dbReference type="PROSITE" id="PS00010">
    <property type="entry name" value="ASX_HYDROXYL"/>
    <property type="match status" value="4"/>
</dbReference>
<dbReference type="STRING" id="188477.A0A3S0ZZ48"/>
<comment type="caution">
    <text evidence="8">The sequence shown here is derived from an EMBL/GenBank/DDBJ whole genome shotgun (WGS) entry which is preliminary data.</text>
</comment>
<dbReference type="InterPro" id="IPR000152">
    <property type="entry name" value="EGF-type_Asp/Asn_hydroxyl_site"/>
</dbReference>
<dbReference type="GO" id="GO:0005509">
    <property type="term" value="F:calcium ion binding"/>
    <property type="evidence" value="ECO:0007669"/>
    <property type="project" value="InterPro"/>
</dbReference>
<evidence type="ECO:0000259" key="7">
    <source>
        <dbReference type="PROSITE" id="PS50026"/>
    </source>
</evidence>
<evidence type="ECO:0000313" key="8">
    <source>
        <dbReference type="EMBL" id="RUS78775.1"/>
    </source>
</evidence>
<name>A0A3S0ZZ48_ELYCH</name>
<dbReference type="Gene3D" id="2.10.25.10">
    <property type="entry name" value="Laminin"/>
    <property type="match status" value="4"/>
</dbReference>
<reference evidence="8 9" key="1">
    <citation type="submission" date="2019-01" db="EMBL/GenBank/DDBJ databases">
        <title>A draft genome assembly of the solar-powered sea slug Elysia chlorotica.</title>
        <authorList>
            <person name="Cai H."/>
            <person name="Li Q."/>
            <person name="Fang X."/>
            <person name="Li J."/>
            <person name="Curtis N.E."/>
            <person name="Altenburger A."/>
            <person name="Shibata T."/>
            <person name="Feng M."/>
            <person name="Maeda T."/>
            <person name="Schwartz J.A."/>
            <person name="Shigenobu S."/>
            <person name="Lundholm N."/>
            <person name="Nishiyama T."/>
            <person name="Yang H."/>
            <person name="Hasebe M."/>
            <person name="Li S."/>
            <person name="Pierce S.K."/>
            <person name="Wang J."/>
        </authorList>
    </citation>
    <scope>NUCLEOTIDE SEQUENCE [LARGE SCALE GENOMIC DNA]</scope>
    <source>
        <strain evidence="8">EC2010</strain>
        <tissue evidence="8">Whole organism of an adult</tissue>
    </source>
</reference>
<dbReference type="AlphaFoldDB" id="A0A3S0ZZ48"/>
<dbReference type="CDD" id="cd00054">
    <property type="entry name" value="EGF_CA"/>
    <property type="match status" value="4"/>
</dbReference>
<dbReference type="SMART" id="SM00179">
    <property type="entry name" value="EGF_CA"/>
    <property type="match status" value="4"/>
</dbReference>
<sequence>MIVLVSRLYCLNCVKAIECSERLMWTHRVYRDACETRGWDVGVINTNQEYTLIQEQVWNLLDKTDNAVWVSAKSDGSKGYWADEDIEPGFFWSAEPNSKGVGCTGLSNRDCRTTLTGCLPIQMTSYFSKKEQGGMPKLRDTCWWNQAHLLCMADVNECDLANPKMCPDHSFCVNTEGSYDCQCHSGFQKQENGQCQDMDECKVSTEETCSDHSTCVNTDGSYVCQCFKGFQMDVGGRCQDINECEATNPQICPDNSVCRNGEGSFTCPCLSGYLEDINGDCQDINECATEGPAICGGHSVCVNTDGSYECRCPSGFQKDSSGHCRGIP</sequence>
<dbReference type="PANTHER" id="PTHR24034:SF209">
    <property type="entry name" value="EGF-LIKE DOMAIN-CONTAINING PROTEIN"/>
    <property type="match status" value="1"/>
</dbReference>
<dbReference type="OrthoDB" id="339125at2759"/>